<keyword evidence="7" id="KW-0653">Protein transport</keyword>
<dbReference type="PANTHER" id="PTHR42929:SF1">
    <property type="entry name" value="INNER MEMBRANE ABC TRANSPORTER PERMEASE PROTEIN YDCU-RELATED"/>
    <property type="match status" value="1"/>
</dbReference>
<dbReference type="RefSeq" id="WP_081041394.1">
    <property type="nucleotide sequence ID" value="NZ_LKLN01000075.1"/>
</dbReference>
<feature type="transmembrane region" description="Helical" evidence="10">
    <location>
        <begin position="67"/>
        <end position="93"/>
    </location>
</feature>
<organism evidence="12 13">
    <name type="scientific">Lactococcus lactis subsp. lactis</name>
    <name type="common">Streptococcus lactis</name>
    <dbReference type="NCBI Taxonomy" id="1360"/>
    <lineage>
        <taxon>Bacteria</taxon>
        <taxon>Bacillati</taxon>
        <taxon>Bacillota</taxon>
        <taxon>Bacilli</taxon>
        <taxon>Lactobacillales</taxon>
        <taxon>Streptococcaceae</taxon>
        <taxon>Lactococcus</taxon>
    </lineage>
</organism>
<dbReference type="Proteomes" id="UP000053058">
    <property type="component" value="Unassembled WGS sequence"/>
</dbReference>
<dbReference type="GO" id="GO:0015833">
    <property type="term" value="P:peptide transport"/>
    <property type="evidence" value="ECO:0007669"/>
    <property type="project" value="UniProtKB-KW"/>
</dbReference>
<dbReference type="InterPro" id="IPR035906">
    <property type="entry name" value="MetI-like_sf"/>
</dbReference>
<evidence type="ECO:0000256" key="9">
    <source>
        <dbReference type="ARBA" id="ARBA00023136"/>
    </source>
</evidence>
<keyword evidence="8 10" id="KW-1133">Transmembrane helix</keyword>
<dbReference type="Pfam" id="PF00528">
    <property type="entry name" value="BPD_transp_1"/>
    <property type="match status" value="1"/>
</dbReference>
<evidence type="ECO:0000256" key="3">
    <source>
        <dbReference type="ARBA" id="ARBA00022448"/>
    </source>
</evidence>
<evidence type="ECO:0000313" key="13">
    <source>
        <dbReference type="Proteomes" id="UP000053058"/>
    </source>
</evidence>
<dbReference type="EMBL" id="LKLN01000075">
    <property type="protein sequence ID" value="KSU03230.1"/>
    <property type="molecule type" value="Genomic_DNA"/>
</dbReference>
<feature type="domain" description="ABC transmembrane type-1" evidence="11">
    <location>
        <begin position="72"/>
        <end position="278"/>
    </location>
</feature>
<evidence type="ECO:0000256" key="5">
    <source>
        <dbReference type="ARBA" id="ARBA00022692"/>
    </source>
</evidence>
<accession>A0A0V8CPF3</accession>
<keyword evidence="5 10" id="KW-0812">Transmembrane</keyword>
<comment type="similarity">
    <text evidence="2">Belongs to the binding-protein-dependent transport system permease family. CysTW subfamily.</text>
</comment>
<evidence type="ECO:0000256" key="10">
    <source>
        <dbReference type="RuleBase" id="RU363032"/>
    </source>
</evidence>
<dbReference type="Gene3D" id="1.10.3720.10">
    <property type="entry name" value="MetI-like"/>
    <property type="match status" value="1"/>
</dbReference>
<reference evidence="13" key="1">
    <citation type="submission" date="2015-10" db="EMBL/GenBank/DDBJ databases">
        <title>Draft Genome Sequences of 11 Lactococcus lactis subspecies cremoris strains.</title>
        <authorList>
            <person name="Wels M."/>
            <person name="Backus L."/>
            <person name="Boekhorst J."/>
            <person name="Dijkstra A."/>
            <person name="Beerthuizen M."/>
            <person name="Kelly W."/>
            <person name="Siezen R."/>
            <person name="Bachmann H."/>
            <person name="Van Hijum S."/>
        </authorList>
    </citation>
    <scope>NUCLEOTIDE SEQUENCE [LARGE SCALE GENOMIC DNA]</scope>
    <source>
        <strain evidence="13">KF282</strain>
    </source>
</reference>
<feature type="transmembrane region" description="Helical" evidence="10">
    <location>
        <begin position="257"/>
        <end position="278"/>
    </location>
</feature>
<dbReference type="GO" id="GO:0015031">
    <property type="term" value="P:protein transport"/>
    <property type="evidence" value="ECO:0007669"/>
    <property type="project" value="UniProtKB-KW"/>
</dbReference>
<dbReference type="InterPro" id="IPR000515">
    <property type="entry name" value="MetI-like"/>
</dbReference>
<evidence type="ECO:0000313" key="12">
    <source>
        <dbReference type="EMBL" id="KSU03230.1"/>
    </source>
</evidence>
<dbReference type="AlphaFoldDB" id="A0A0V8CPF3"/>
<feature type="transmembrane region" description="Helical" evidence="10">
    <location>
        <begin position="204"/>
        <end position="230"/>
    </location>
</feature>
<dbReference type="PATRIC" id="fig|1360.105.peg.1736"/>
<keyword evidence="9 10" id="KW-0472">Membrane</keyword>
<keyword evidence="3 10" id="KW-0813">Transport</keyword>
<proteinExistence type="inferred from homology"/>
<evidence type="ECO:0000256" key="1">
    <source>
        <dbReference type="ARBA" id="ARBA00004651"/>
    </source>
</evidence>
<gene>
    <name evidence="12" type="ORF">KF282_1901</name>
</gene>
<dbReference type="GO" id="GO:0005886">
    <property type="term" value="C:plasma membrane"/>
    <property type="evidence" value="ECO:0007669"/>
    <property type="project" value="UniProtKB-SubCell"/>
</dbReference>
<evidence type="ECO:0000256" key="8">
    <source>
        <dbReference type="ARBA" id="ARBA00022989"/>
    </source>
</evidence>
<comment type="caution">
    <text evidence="12">The sequence shown here is derived from an EMBL/GenBank/DDBJ whole genome shotgun (WGS) entry which is preliminary data.</text>
</comment>
<feature type="transmembrane region" description="Helical" evidence="10">
    <location>
        <begin position="158"/>
        <end position="177"/>
    </location>
</feature>
<evidence type="ECO:0000256" key="2">
    <source>
        <dbReference type="ARBA" id="ARBA00007069"/>
    </source>
</evidence>
<comment type="subcellular location">
    <subcellularLocation>
        <location evidence="1 10">Cell membrane</location>
        <topology evidence="1 10">Multi-pass membrane protein</topology>
    </subcellularLocation>
</comment>
<evidence type="ECO:0000256" key="7">
    <source>
        <dbReference type="ARBA" id="ARBA00022927"/>
    </source>
</evidence>
<protein>
    <submittedName>
        <fullName evidence="12">Spermidine Putrescine ABC transporter permease component PotB</fullName>
    </submittedName>
</protein>
<evidence type="ECO:0000259" key="11">
    <source>
        <dbReference type="PROSITE" id="PS50928"/>
    </source>
</evidence>
<evidence type="ECO:0000256" key="4">
    <source>
        <dbReference type="ARBA" id="ARBA00022475"/>
    </source>
</evidence>
<name>A0A0V8CPF3_LACLL</name>
<dbReference type="PANTHER" id="PTHR42929">
    <property type="entry name" value="INNER MEMBRANE ABC TRANSPORTER PERMEASE PROTEIN YDCU-RELATED-RELATED"/>
    <property type="match status" value="1"/>
</dbReference>
<keyword evidence="4" id="KW-1003">Cell membrane</keyword>
<sequence>MVAKFKLKEPIDWFKYILILPLIVWLGLFVVFPLLDITIMSFMNSGTYGGVEVGFSLNNYFSLLSPLYLKIIFLSFFLAFIVTVISILIAYPFAMFVSKKSNASLSVLTALITTPFMISSILRLYAWIMILRTNGILNSFLMKIHVIGKPLDLVYNNFAVILGMIYTLIPFMLLPLISGFRNVDISLVEATQDLGGKKLDIFKYVYLPTTLPAVFSGSIMVFIPTLGYFFVSDIMGGSKSILIGNLVRDQFISAHNWPFGSALSVSIIAFTFAVLWLYKRMGGSLDDLGGN</sequence>
<dbReference type="SUPFAM" id="SSF161098">
    <property type="entry name" value="MetI-like"/>
    <property type="match status" value="1"/>
</dbReference>
<feature type="transmembrane region" description="Helical" evidence="10">
    <location>
        <begin position="105"/>
        <end position="130"/>
    </location>
</feature>
<evidence type="ECO:0000256" key="6">
    <source>
        <dbReference type="ARBA" id="ARBA00022856"/>
    </source>
</evidence>
<dbReference type="CDD" id="cd06261">
    <property type="entry name" value="TM_PBP2"/>
    <property type="match status" value="1"/>
</dbReference>
<keyword evidence="6" id="KW-0571">Peptide transport</keyword>
<feature type="transmembrane region" description="Helical" evidence="10">
    <location>
        <begin position="13"/>
        <end position="35"/>
    </location>
</feature>
<dbReference type="PROSITE" id="PS50928">
    <property type="entry name" value="ABC_TM1"/>
    <property type="match status" value="1"/>
</dbReference>
<dbReference type="GO" id="GO:0055085">
    <property type="term" value="P:transmembrane transport"/>
    <property type="evidence" value="ECO:0007669"/>
    <property type="project" value="InterPro"/>
</dbReference>